<dbReference type="PROSITE" id="PS51257">
    <property type="entry name" value="PROKAR_LIPOPROTEIN"/>
    <property type="match status" value="1"/>
</dbReference>
<keyword evidence="2" id="KW-1185">Reference proteome</keyword>
<reference evidence="1" key="1">
    <citation type="journal article" date="2014" name="Int. J. Syst. Evol. Microbiol.">
        <title>Complete genome sequence of Corynebacterium casei LMG S-19264T (=DSM 44701T), isolated from a smear-ripened cheese.</title>
        <authorList>
            <consortium name="US DOE Joint Genome Institute (JGI-PGF)"/>
            <person name="Walter F."/>
            <person name="Albersmeier A."/>
            <person name="Kalinowski J."/>
            <person name="Ruckert C."/>
        </authorList>
    </citation>
    <scope>NUCLEOTIDE SEQUENCE</scope>
    <source>
        <strain evidence="1">KCTC 23224</strain>
    </source>
</reference>
<evidence type="ECO:0000313" key="2">
    <source>
        <dbReference type="Proteomes" id="UP000642809"/>
    </source>
</evidence>
<proteinExistence type="predicted"/>
<protein>
    <submittedName>
        <fullName evidence="1">Uncharacterized protein</fullName>
    </submittedName>
</protein>
<dbReference type="RefSeq" id="WP_189583446.1">
    <property type="nucleotide sequence ID" value="NZ_BMYF01000017.1"/>
</dbReference>
<sequence>MNRIALFNLALIGFLASYTFLLSSCGEKESPTPQLQTVTFSIKSFDFQMPTPADGRLSAVSFWNHIFKNEAVLEIINLETQQQTKVTYNPNNFSEAFSVSLPTGNYRYKSIVEGGVFESFLPFFVEGEFSVTNQTTDVILEADTDYGLITLKNNFVKSATISASTAPTKDLTLSPDQQYRYTYIKSGTQASLKIIDSIFENELSRTIDVVKKRHINFILERSNGGINVLDLIIGPFEYEEVILPIGERRINMTSDELK</sequence>
<dbReference type="EMBL" id="BMYF01000017">
    <property type="protein sequence ID" value="GHB44127.1"/>
    <property type="molecule type" value="Genomic_DNA"/>
</dbReference>
<dbReference type="Proteomes" id="UP000642809">
    <property type="component" value="Unassembled WGS sequence"/>
</dbReference>
<comment type="caution">
    <text evidence="1">The sequence shown here is derived from an EMBL/GenBank/DDBJ whole genome shotgun (WGS) entry which is preliminary data.</text>
</comment>
<reference evidence="1" key="2">
    <citation type="submission" date="2020-09" db="EMBL/GenBank/DDBJ databases">
        <authorList>
            <person name="Sun Q."/>
            <person name="Kim S."/>
        </authorList>
    </citation>
    <scope>NUCLEOTIDE SEQUENCE</scope>
    <source>
        <strain evidence="1">KCTC 23224</strain>
    </source>
</reference>
<name>A0A8J3D0Z1_9BACT</name>
<organism evidence="1 2">
    <name type="scientific">Mongoliitalea lutea</name>
    <dbReference type="NCBI Taxonomy" id="849756"/>
    <lineage>
        <taxon>Bacteria</taxon>
        <taxon>Pseudomonadati</taxon>
        <taxon>Bacteroidota</taxon>
        <taxon>Cytophagia</taxon>
        <taxon>Cytophagales</taxon>
        <taxon>Cyclobacteriaceae</taxon>
        <taxon>Mongoliitalea</taxon>
    </lineage>
</organism>
<accession>A0A8J3D0Z1</accession>
<evidence type="ECO:0000313" key="1">
    <source>
        <dbReference type="EMBL" id="GHB44127.1"/>
    </source>
</evidence>
<dbReference type="AlphaFoldDB" id="A0A8J3D0Z1"/>
<gene>
    <name evidence="1" type="ORF">GCM10008106_26380</name>
</gene>